<reference evidence="1 3" key="1">
    <citation type="submission" date="2018-01" db="EMBL/GenBank/DDBJ databases">
        <authorList>
            <person name="Yu X.-D."/>
        </authorList>
    </citation>
    <scope>NUCLEOTIDE SEQUENCE [LARGE SCALE GENOMIC DNA]</scope>
    <source>
        <strain evidence="1 3">ZX-21</strain>
    </source>
</reference>
<dbReference type="AlphaFoldDB" id="A0A2S4HDS6"/>
<evidence type="ECO:0000313" key="3">
    <source>
        <dbReference type="Proteomes" id="UP000237222"/>
    </source>
</evidence>
<evidence type="ECO:0000313" key="1">
    <source>
        <dbReference type="EMBL" id="POP52079.1"/>
    </source>
</evidence>
<accession>A0A2S4HDS6</accession>
<keyword evidence="4" id="KW-1185">Reference proteome</keyword>
<dbReference type="EMBL" id="RHGB01000004">
    <property type="protein sequence ID" value="RNL66453.1"/>
    <property type="molecule type" value="Genomic_DNA"/>
</dbReference>
<organism evidence="1 3">
    <name type="scientific">Zhongshania marina</name>
    <dbReference type="NCBI Taxonomy" id="2304603"/>
    <lineage>
        <taxon>Bacteria</taxon>
        <taxon>Pseudomonadati</taxon>
        <taxon>Pseudomonadota</taxon>
        <taxon>Gammaproteobacteria</taxon>
        <taxon>Cellvibrionales</taxon>
        <taxon>Spongiibacteraceae</taxon>
        <taxon>Zhongshania</taxon>
    </lineage>
</organism>
<name>A0A2S4HDS6_9GAMM</name>
<dbReference type="EMBL" id="PQGG01000031">
    <property type="protein sequence ID" value="POP52079.1"/>
    <property type="molecule type" value="Genomic_DNA"/>
</dbReference>
<protein>
    <submittedName>
        <fullName evidence="2">YkgJ family cysteine cluster protein</fullName>
    </submittedName>
    <submittedName>
        <fullName evidence="1">Zinc/iron-chelating domain-containing protein</fullName>
    </submittedName>
</protein>
<evidence type="ECO:0000313" key="2">
    <source>
        <dbReference type="EMBL" id="RNL66453.1"/>
    </source>
</evidence>
<comment type="caution">
    <text evidence="1">The sequence shown here is derived from an EMBL/GenBank/DDBJ whole genome shotgun (WGS) entry which is preliminary data.</text>
</comment>
<dbReference type="Proteomes" id="UP000274695">
    <property type="component" value="Unassembled WGS sequence"/>
</dbReference>
<evidence type="ECO:0000313" key="4">
    <source>
        <dbReference type="Proteomes" id="UP000274695"/>
    </source>
</evidence>
<dbReference type="Proteomes" id="UP000237222">
    <property type="component" value="Unassembled WGS sequence"/>
</dbReference>
<gene>
    <name evidence="1" type="ORF">C0068_13820</name>
    <name evidence="2" type="ORF">D0911_05280</name>
</gene>
<dbReference type="RefSeq" id="WP_103685062.1">
    <property type="nucleotide sequence ID" value="NZ_PQGG01000031.1"/>
</dbReference>
<dbReference type="InterPro" id="IPR005358">
    <property type="entry name" value="Puta_zinc/iron-chelating_dom"/>
</dbReference>
<sequence length="95" mass="10712">MRIAAANIESTEIKCNSCKAACCRLEVMLISETGVPEQFIKRDKWGGEVMARLEDGWCAALDRDTMLCTIYENRPFICGDFATGSFECLDEHEPR</sequence>
<dbReference type="Pfam" id="PF03692">
    <property type="entry name" value="CxxCxxCC"/>
    <property type="match status" value="1"/>
</dbReference>
<dbReference type="OrthoDB" id="71604at2"/>
<proteinExistence type="predicted"/>
<reference evidence="2 4" key="2">
    <citation type="submission" date="2018-10" db="EMBL/GenBank/DDBJ databases">
        <title>Draft genome sequence of Zhongshania sp. DSW25-10.</title>
        <authorList>
            <person name="Oh J."/>
        </authorList>
    </citation>
    <scope>NUCLEOTIDE SEQUENCE [LARGE SCALE GENOMIC DNA]</scope>
    <source>
        <strain evidence="2 4">DSW25-10</strain>
    </source>
</reference>